<name>A0A8J2P900_9HEXA</name>
<dbReference type="AlphaFoldDB" id="A0A8J2P900"/>
<proteinExistence type="predicted"/>
<protein>
    <submittedName>
        <fullName evidence="1">Uncharacterized protein</fullName>
    </submittedName>
</protein>
<reference evidence="1" key="1">
    <citation type="submission" date="2021-06" db="EMBL/GenBank/DDBJ databases">
        <authorList>
            <person name="Hodson N. C."/>
            <person name="Mongue J. A."/>
            <person name="Jaron S. K."/>
        </authorList>
    </citation>
    <scope>NUCLEOTIDE SEQUENCE</scope>
</reference>
<organism evidence="1 2">
    <name type="scientific">Allacma fusca</name>
    <dbReference type="NCBI Taxonomy" id="39272"/>
    <lineage>
        <taxon>Eukaryota</taxon>
        <taxon>Metazoa</taxon>
        <taxon>Ecdysozoa</taxon>
        <taxon>Arthropoda</taxon>
        <taxon>Hexapoda</taxon>
        <taxon>Collembola</taxon>
        <taxon>Symphypleona</taxon>
        <taxon>Sminthuridae</taxon>
        <taxon>Allacma</taxon>
    </lineage>
</organism>
<gene>
    <name evidence="1" type="ORF">AFUS01_LOCUS19349</name>
</gene>
<evidence type="ECO:0000313" key="1">
    <source>
        <dbReference type="EMBL" id="CAG7730727.1"/>
    </source>
</evidence>
<keyword evidence="2" id="KW-1185">Reference proteome</keyword>
<comment type="caution">
    <text evidence="1">The sequence shown here is derived from an EMBL/GenBank/DDBJ whole genome shotgun (WGS) entry which is preliminary data.</text>
</comment>
<dbReference type="EMBL" id="CAJVCH010199265">
    <property type="protein sequence ID" value="CAG7730727.1"/>
    <property type="molecule type" value="Genomic_DNA"/>
</dbReference>
<dbReference type="Proteomes" id="UP000708208">
    <property type="component" value="Unassembled WGS sequence"/>
</dbReference>
<evidence type="ECO:0000313" key="2">
    <source>
        <dbReference type="Proteomes" id="UP000708208"/>
    </source>
</evidence>
<sequence length="126" mass="14523">MSHHPHRDPRLKKSGDYRICRCFLDVTHCQFPSFSLLHLPCLFGPVEPISMFFLNTHLLCSSFRNNHKIVRNQFAGTKKVMILPDYHTSINPRNYYEKCFLPQLSNISSSSVCDISIVILINGILT</sequence>
<accession>A0A8J2P900</accession>